<sequence>MTNLGKSLIQEGIQKGKEEGKEEGKAELLIKQLMKKFKKVPNEYKEKIETLPKETIGLIAIDIFELNSVEELERYF</sequence>
<dbReference type="PANTHER" id="PTHR35586:SF1">
    <property type="entry name" value="SLL1691 PROTEIN"/>
    <property type="match status" value="1"/>
</dbReference>
<protein>
    <submittedName>
        <fullName evidence="3">DUF4351 domain-containing protein</fullName>
    </submittedName>
</protein>
<evidence type="ECO:0000256" key="1">
    <source>
        <dbReference type="SAM" id="MobiDB-lite"/>
    </source>
</evidence>
<name>A0A6G4HRS6_CLOBO</name>
<feature type="region of interest" description="Disordered" evidence="1">
    <location>
        <begin position="1"/>
        <end position="22"/>
    </location>
</feature>
<proteinExistence type="predicted"/>
<accession>A0A6G4HRS6</accession>
<organism evidence="3">
    <name type="scientific">Clostridium botulinum</name>
    <dbReference type="NCBI Taxonomy" id="1491"/>
    <lineage>
        <taxon>Bacteria</taxon>
        <taxon>Bacillati</taxon>
        <taxon>Bacillota</taxon>
        <taxon>Clostridia</taxon>
        <taxon>Eubacteriales</taxon>
        <taxon>Clostridiaceae</taxon>
        <taxon>Clostridium</taxon>
    </lineage>
</organism>
<reference evidence="3" key="1">
    <citation type="submission" date="2019-04" db="EMBL/GenBank/DDBJ databases">
        <title>Genome sequencing of Clostridium botulinum Groups I-IV and Clostridium butyricum.</title>
        <authorList>
            <person name="Brunt J."/>
            <person name="Van Vliet A.H.M."/>
            <person name="Stringer S.C."/>
            <person name="Carter A.T."/>
            <person name="Peck M.W."/>
        </authorList>
    </citation>
    <scope>NUCLEOTIDE SEQUENCE</scope>
    <source>
        <strain evidence="3">751/1</strain>
    </source>
</reference>
<dbReference type="AlphaFoldDB" id="A0A6G4HRS6"/>
<feature type="domain" description="DUF4351" evidence="2">
    <location>
        <begin position="18"/>
        <end position="76"/>
    </location>
</feature>
<gene>
    <name evidence="3" type="ORF">FDG29_06755</name>
</gene>
<comment type="caution">
    <text evidence="3">The sequence shown here is derived from an EMBL/GenBank/DDBJ whole genome shotgun (WGS) entry which is preliminary data.</text>
</comment>
<dbReference type="PANTHER" id="PTHR35586">
    <property type="entry name" value="SLL1691 PROTEIN"/>
    <property type="match status" value="1"/>
</dbReference>
<evidence type="ECO:0000259" key="2">
    <source>
        <dbReference type="Pfam" id="PF14261"/>
    </source>
</evidence>
<dbReference type="EMBL" id="SXEU01000002">
    <property type="protein sequence ID" value="NFV15860.1"/>
    <property type="molecule type" value="Genomic_DNA"/>
</dbReference>
<dbReference type="Pfam" id="PF14261">
    <property type="entry name" value="DUF4351"/>
    <property type="match status" value="1"/>
</dbReference>
<evidence type="ECO:0000313" key="3">
    <source>
        <dbReference type="EMBL" id="NFV15860.1"/>
    </source>
</evidence>
<dbReference type="InterPro" id="IPR025587">
    <property type="entry name" value="DUF4351"/>
</dbReference>